<feature type="non-terminal residue" evidence="2">
    <location>
        <position position="85"/>
    </location>
</feature>
<evidence type="ECO:0000313" key="2">
    <source>
        <dbReference type="EMBL" id="GFD58474.1"/>
    </source>
</evidence>
<name>A0A699XPS7_TANCI</name>
<feature type="compositionally biased region" description="Low complexity" evidence="1">
    <location>
        <begin position="44"/>
        <end position="57"/>
    </location>
</feature>
<dbReference type="AlphaFoldDB" id="A0A699XPS7"/>
<proteinExistence type="predicted"/>
<sequence length="85" mass="8854">AGADAGAQLLRGRRATAAAAGRYARLWLRQGAASGGQEVALPGQRFPARPPGAQARAGADRFTPRHQGCRPRDPRDARQGGGELP</sequence>
<feature type="non-terminal residue" evidence="2">
    <location>
        <position position="1"/>
    </location>
</feature>
<accession>A0A699XPS7</accession>
<comment type="caution">
    <text evidence="2">The sequence shown here is derived from an EMBL/GenBank/DDBJ whole genome shotgun (WGS) entry which is preliminary data.</text>
</comment>
<gene>
    <name evidence="2" type="ORF">Tci_930443</name>
</gene>
<organism evidence="2">
    <name type="scientific">Tanacetum cinerariifolium</name>
    <name type="common">Dalmatian daisy</name>
    <name type="synonym">Chrysanthemum cinerariifolium</name>
    <dbReference type="NCBI Taxonomy" id="118510"/>
    <lineage>
        <taxon>Eukaryota</taxon>
        <taxon>Viridiplantae</taxon>
        <taxon>Streptophyta</taxon>
        <taxon>Embryophyta</taxon>
        <taxon>Tracheophyta</taxon>
        <taxon>Spermatophyta</taxon>
        <taxon>Magnoliopsida</taxon>
        <taxon>eudicotyledons</taxon>
        <taxon>Gunneridae</taxon>
        <taxon>Pentapetalae</taxon>
        <taxon>asterids</taxon>
        <taxon>campanulids</taxon>
        <taxon>Asterales</taxon>
        <taxon>Asteraceae</taxon>
        <taxon>Asteroideae</taxon>
        <taxon>Anthemideae</taxon>
        <taxon>Anthemidinae</taxon>
        <taxon>Tanacetum</taxon>
    </lineage>
</organism>
<feature type="region of interest" description="Disordered" evidence="1">
    <location>
        <begin position="43"/>
        <end position="85"/>
    </location>
</feature>
<protein>
    <submittedName>
        <fullName evidence="2">Uncharacterized protein</fullName>
    </submittedName>
</protein>
<dbReference type="EMBL" id="BKCJ011853461">
    <property type="protein sequence ID" value="GFD58474.1"/>
    <property type="molecule type" value="Genomic_DNA"/>
</dbReference>
<reference evidence="2" key="1">
    <citation type="journal article" date="2019" name="Sci. Rep.">
        <title>Draft genome of Tanacetum cinerariifolium, the natural source of mosquito coil.</title>
        <authorList>
            <person name="Yamashiro T."/>
            <person name="Shiraishi A."/>
            <person name="Satake H."/>
            <person name="Nakayama K."/>
        </authorList>
    </citation>
    <scope>NUCLEOTIDE SEQUENCE</scope>
</reference>
<evidence type="ECO:0000256" key="1">
    <source>
        <dbReference type="SAM" id="MobiDB-lite"/>
    </source>
</evidence>